<feature type="domain" description="FAM234A/B beta-propeller" evidence="7">
    <location>
        <begin position="173"/>
        <end position="320"/>
    </location>
</feature>
<dbReference type="Proteomes" id="UP000215902">
    <property type="component" value="Unassembled WGS sequence"/>
</dbReference>
<keyword evidence="9" id="KW-1185">Reference proteome</keyword>
<sequence>KKKQTISQSETVTTESLIDLVDDRWPLSDIAVDAAPTSTDVAEVDEDADDIEEDGTDVDRRPLVPPRDGVGCGDEIDENVDGGGDVELRGHRRLWRGRQALRNRRHHRRFLAGCPLTAAVATATATIATIVLLATAAAYALHRSNSAATSATASQRTLPAEAACSSISVQSVWRRVFPRLSTGGPLRLLDVNQDGVPDVILTFGQDFDRLVPMGADCSDSTTPASACAGGIEALDGATGQTIWRSRLEQRPMAVSCEADLNKDGLPDCLVGGRGGLLSAHDAATGARLWRSLVTRGRKAYFTAQPIGDVDVDGVPDFVQTRGGGGDDLDELPPKGELLLLSGATGAETAWQYVPDRRPVHLPPQIVRLADNGRGSDDGSRRILFSTGGDFEDGDRQGGALYLLRLKTFLLSGEAAKAAPVISGVSHKGPLGGPATLADLNSDSRPELILPLLNGSVMAADVTHLFGSQRRVRSTVWRADLPGSVKGAEVRWALAPGFFSQDRVPDFFVQYCVGPGYPVYRSQRFVVLDGSTGRVIKELPPAEAAVGIAGSLGSPLTVSFEGVGQDLFLHWRLDCRRRRASGAAKWLPCWRRFNANSAAQLLLVGRHIPASGVAAYDERAENDSSSDRPLATTGTLAPPVNRNSHGNDDSSSIDAVFAVASTADDPASQEQTCLDSYLSRSADRFDRANKSYGMSARRYRAMAMRRCSQKFNKIYSTHNINSDRFASKFKQLVVYRRRITCHCNRRARVSNRKCLRILPYSEQRWTAYMGNRADGYLRNAP</sequence>
<dbReference type="InterPro" id="IPR055409">
    <property type="entry name" value="Beta-prop_FAM234A_B"/>
</dbReference>
<dbReference type="InterPro" id="IPR028994">
    <property type="entry name" value="Integrin_alpha_N"/>
</dbReference>
<dbReference type="PANTHER" id="PTHR21419">
    <property type="match status" value="1"/>
</dbReference>
<evidence type="ECO:0000256" key="1">
    <source>
        <dbReference type="ARBA" id="ARBA00004167"/>
    </source>
</evidence>
<dbReference type="InterPro" id="IPR015943">
    <property type="entry name" value="WD40/YVTN_repeat-like_dom_sf"/>
</dbReference>
<evidence type="ECO:0000256" key="5">
    <source>
        <dbReference type="SAM" id="MobiDB-lite"/>
    </source>
</evidence>
<feature type="non-terminal residue" evidence="8">
    <location>
        <position position="1"/>
    </location>
</feature>
<evidence type="ECO:0000256" key="6">
    <source>
        <dbReference type="SAM" id="Phobius"/>
    </source>
</evidence>
<dbReference type="EMBL" id="NIVC01001593">
    <property type="protein sequence ID" value="PAA66070.1"/>
    <property type="molecule type" value="Genomic_DNA"/>
</dbReference>
<feature type="region of interest" description="Disordered" evidence="5">
    <location>
        <begin position="50"/>
        <end position="74"/>
    </location>
</feature>
<dbReference type="PANTHER" id="PTHR21419:SF30">
    <property type="entry name" value="IG-LIKE DOMAIN-CONTAINING PROTEIN"/>
    <property type="match status" value="1"/>
</dbReference>
<comment type="caution">
    <text evidence="8">The sequence shown here is derived from an EMBL/GenBank/DDBJ whole genome shotgun (WGS) entry which is preliminary data.</text>
</comment>
<dbReference type="AlphaFoldDB" id="A0A267EX22"/>
<name>A0A267EX22_9PLAT</name>
<proteinExistence type="predicted"/>
<reference evidence="8 9" key="1">
    <citation type="submission" date="2017-06" db="EMBL/GenBank/DDBJ databases">
        <title>A platform for efficient transgenesis in Macrostomum lignano, a flatworm model organism for stem cell research.</title>
        <authorList>
            <person name="Berezikov E."/>
        </authorList>
    </citation>
    <scope>NUCLEOTIDE SEQUENCE [LARGE SCALE GENOMIC DNA]</scope>
    <source>
        <strain evidence="8">DV1</strain>
        <tissue evidence="8">Whole organism</tissue>
    </source>
</reference>
<keyword evidence="4 6" id="KW-0472">Membrane</keyword>
<gene>
    <name evidence="8" type="ORF">BOX15_Mlig020024g1</name>
</gene>
<evidence type="ECO:0000256" key="4">
    <source>
        <dbReference type="ARBA" id="ARBA00023136"/>
    </source>
</evidence>
<evidence type="ECO:0000256" key="2">
    <source>
        <dbReference type="ARBA" id="ARBA00022692"/>
    </source>
</evidence>
<dbReference type="Pfam" id="PF23727">
    <property type="entry name" value="Beta-prop_FAM234A_B"/>
    <property type="match status" value="1"/>
</dbReference>
<dbReference type="SUPFAM" id="SSF69318">
    <property type="entry name" value="Integrin alpha N-terminal domain"/>
    <property type="match status" value="1"/>
</dbReference>
<dbReference type="InterPro" id="IPR045232">
    <property type="entry name" value="FAM234"/>
</dbReference>
<feature type="region of interest" description="Disordered" evidence="5">
    <location>
        <begin position="617"/>
        <end position="648"/>
    </location>
</feature>
<evidence type="ECO:0000313" key="9">
    <source>
        <dbReference type="Proteomes" id="UP000215902"/>
    </source>
</evidence>
<evidence type="ECO:0000313" key="8">
    <source>
        <dbReference type="EMBL" id="PAA66070.1"/>
    </source>
</evidence>
<evidence type="ECO:0000256" key="3">
    <source>
        <dbReference type="ARBA" id="ARBA00022989"/>
    </source>
</evidence>
<keyword evidence="2 6" id="KW-0812">Transmembrane</keyword>
<dbReference type="OrthoDB" id="567787at2759"/>
<accession>A0A267EX22</accession>
<dbReference type="GO" id="GO:0016020">
    <property type="term" value="C:membrane"/>
    <property type="evidence" value="ECO:0007669"/>
    <property type="project" value="UniProtKB-SubCell"/>
</dbReference>
<comment type="subcellular location">
    <subcellularLocation>
        <location evidence="1">Membrane</location>
        <topology evidence="1">Single-pass membrane protein</topology>
    </subcellularLocation>
</comment>
<keyword evidence="3 6" id="KW-1133">Transmembrane helix</keyword>
<feature type="transmembrane region" description="Helical" evidence="6">
    <location>
        <begin position="110"/>
        <end position="141"/>
    </location>
</feature>
<protein>
    <recommendedName>
        <fullName evidence="7">FAM234A/B beta-propeller domain-containing protein</fullName>
    </recommendedName>
</protein>
<organism evidence="8 9">
    <name type="scientific">Macrostomum lignano</name>
    <dbReference type="NCBI Taxonomy" id="282301"/>
    <lineage>
        <taxon>Eukaryota</taxon>
        <taxon>Metazoa</taxon>
        <taxon>Spiralia</taxon>
        <taxon>Lophotrochozoa</taxon>
        <taxon>Platyhelminthes</taxon>
        <taxon>Rhabditophora</taxon>
        <taxon>Macrostomorpha</taxon>
        <taxon>Macrostomida</taxon>
        <taxon>Macrostomidae</taxon>
        <taxon>Macrostomum</taxon>
    </lineage>
</organism>
<evidence type="ECO:0000259" key="7">
    <source>
        <dbReference type="Pfam" id="PF23727"/>
    </source>
</evidence>
<dbReference type="Gene3D" id="2.130.10.10">
    <property type="entry name" value="YVTN repeat-like/Quinoprotein amine dehydrogenase"/>
    <property type="match status" value="1"/>
</dbReference>